<dbReference type="OrthoDB" id="126293at2759"/>
<dbReference type="EMBL" id="QXGB01000551">
    <property type="protein sequence ID" value="KAE9211000.1"/>
    <property type="molecule type" value="Genomic_DNA"/>
</dbReference>
<gene>
    <name evidence="1" type="ORF">PF005_g11184</name>
</gene>
<protein>
    <submittedName>
        <fullName evidence="1">Uncharacterized protein</fullName>
    </submittedName>
</protein>
<keyword evidence="2" id="KW-1185">Reference proteome</keyword>
<accession>A0A6A3XZ52</accession>
<dbReference type="AlphaFoldDB" id="A0A6A3XZ52"/>
<dbReference type="Proteomes" id="UP000433483">
    <property type="component" value="Unassembled WGS sequence"/>
</dbReference>
<proteinExistence type="predicted"/>
<reference evidence="1 2" key="1">
    <citation type="submission" date="2018-08" db="EMBL/GenBank/DDBJ databases">
        <title>Genomic investigation of the strawberry pathogen Phytophthora fragariae indicates pathogenicity is determined by transcriptional variation in three key races.</title>
        <authorList>
            <person name="Adams T.M."/>
            <person name="Armitage A.D."/>
            <person name="Sobczyk M.K."/>
            <person name="Bates H.J."/>
            <person name="Dunwell J.M."/>
            <person name="Nellist C.F."/>
            <person name="Harrison R.J."/>
        </authorList>
    </citation>
    <scope>NUCLEOTIDE SEQUENCE [LARGE SCALE GENOMIC DNA]</scope>
    <source>
        <strain evidence="1 2">NOV-27</strain>
    </source>
</reference>
<name>A0A6A3XZ52_9STRA</name>
<sequence length="193" mass="20646">MQTKWPEPESRMMHLQADMEAILNRFNVTDLAFKHEQRRLVGYLTNALEPVSFWKVVATKLTLQEFKPLKNDAISFCNMQPKLLPAPTLATPAGGAAVVPALPTLAGEEAEVVAVVMQAPDSPVLVVKPVATPITGPVDAATADVEVVGVDVEAQVVVVAELETRLSDKEGLTAPRGRGSCLKCGSTQHQVLG</sequence>
<evidence type="ECO:0000313" key="2">
    <source>
        <dbReference type="Proteomes" id="UP000433483"/>
    </source>
</evidence>
<organism evidence="1 2">
    <name type="scientific">Phytophthora fragariae</name>
    <dbReference type="NCBI Taxonomy" id="53985"/>
    <lineage>
        <taxon>Eukaryota</taxon>
        <taxon>Sar</taxon>
        <taxon>Stramenopiles</taxon>
        <taxon>Oomycota</taxon>
        <taxon>Peronosporomycetes</taxon>
        <taxon>Peronosporales</taxon>
        <taxon>Peronosporaceae</taxon>
        <taxon>Phytophthora</taxon>
    </lineage>
</organism>
<comment type="caution">
    <text evidence="1">The sequence shown here is derived from an EMBL/GenBank/DDBJ whole genome shotgun (WGS) entry which is preliminary data.</text>
</comment>
<evidence type="ECO:0000313" key="1">
    <source>
        <dbReference type="EMBL" id="KAE9211000.1"/>
    </source>
</evidence>